<accession>A0ABM8BGM9</accession>
<evidence type="ECO:0008006" key="3">
    <source>
        <dbReference type="Google" id="ProtNLM"/>
    </source>
</evidence>
<dbReference type="InterPro" id="IPR019734">
    <property type="entry name" value="TPR_rpt"/>
</dbReference>
<sequence>MSNEQKMKQNAAQVHRLITEIDADPHNTENYLRLATLLVEAGSFDQARQLLEKAQTLVENPQDLDYDLAVCYYLQGEFTKSLQLLEQIPNDDLVLYQKALVFLKIGQAQKALAYALTIKKSDERVNELLGDIWLALGSDQAAKASFEDIAPTQRTAKVNFRLGIATLASDRDQAEKYLHRAQKQDPQYFGQAQKQYAAILKMINHTGKDNG</sequence>
<dbReference type="RefSeq" id="WP_317638117.1">
    <property type="nucleotide sequence ID" value="NZ_AP026803.1"/>
</dbReference>
<dbReference type="Proteomes" id="UP001321741">
    <property type="component" value="Chromosome"/>
</dbReference>
<dbReference type="Pfam" id="PF13174">
    <property type="entry name" value="TPR_6"/>
    <property type="match status" value="1"/>
</dbReference>
<gene>
    <name evidence="1" type="ORF">KIM322_06760</name>
</gene>
<organism evidence="1 2">
    <name type="scientific">Lactobacillus xylocopicola</name>
    <dbReference type="NCBI Taxonomy" id="2976676"/>
    <lineage>
        <taxon>Bacteria</taxon>
        <taxon>Bacillati</taxon>
        <taxon>Bacillota</taxon>
        <taxon>Bacilli</taxon>
        <taxon>Lactobacillales</taxon>
        <taxon>Lactobacillaceae</taxon>
        <taxon>Lactobacillus</taxon>
    </lineage>
</organism>
<name>A0ABM8BGM9_9LACO</name>
<dbReference type="SUPFAM" id="SSF48452">
    <property type="entry name" value="TPR-like"/>
    <property type="match status" value="1"/>
</dbReference>
<keyword evidence="2" id="KW-1185">Reference proteome</keyword>
<evidence type="ECO:0000313" key="2">
    <source>
        <dbReference type="Proteomes" id="UP001321741"/>
    </source>
</evidence>
<dbReference type="InterPro" id="IPR011990">
    <property type="entry name" value="TPR-like_helical_dom_sf"/>
</dbReference>
<evidence type="ECO:0000313" key="1">
    <source>
        <dbReference type="EMBL" id="BDR60415.1"/>
    </source>
</evidence>
<protein>
    <recommendedName>
        <fullName evidence="3">Tetratricopeptide repeat protein</fullName>
    </recommendedName>
</protein>
<dbReference type="Pfam" id="PF14559">
    <property type="entry name" value="TPR_19"/>
    <property type="match status" value="1"/>
</dbReference>
<reference evidence="1 2" key="1">
    <citation type="journal article" date="2023" name="Microbiol. Spectr.">
        <title>Symbiosis of Carpenter Bees with Uncharacterized Lactic Acid Bacteria Showing NAD Auxotrophy.</title>
        <authorList>
            <person name="Kawasaki S."/>
            <person name="Ozawa K."/>
            <person name="Mori T."/>
            <person name="Yamamoto A."/>
            <person name="Ito M."/>
            <person name="Ohkuma M."/>
            <person name="Sakamoto M."/>
            <person name="Matsutani M."/>
        </authorList>
    </citation>
    <scope>NUCLEOTIDE SEQUENCE [LARGE SCALE GENOMIC DNA]</scope>
    <source>
        <strain evidence="1 2">Kim32-2</strain>
    </source>
</reference>
<dbReference type="Gene3D" id="1.25.40.10">
    <property type="entry name" value="Tetratricopeptide repeat domain"/>
    <property type="match status" value="1"/>
</dbReference>
<dbReference type="EMBL" id="AP026803">
    <property type="protein sequence ID" value="BDR60415.1"/>
    <property type="molecule type" value="Genomic_DNA"/>
</dbReference>
<proteinExistence type="predicted"/>